<comment type="caution">
    <text evidence="1">The sequence shown here is derived from an EMBL/GenBank/DDBJ whole genome shotgun (WGS) entry which is preliminary data.</text>
</comment>
<name>A0AAW0FP50_9APHY</name>
<sequence>MLRSDFPLPTTESIVAVHPRSADIKRHYDFVLEAERAAISHLESISLEKATPNIHTLNVICARIIGYLIIHPLNDIAHIYVLDEVKSCHAKNGGSQEELYYSIYTLGLHYLNYFIRPFKRPCGPTPPPSGYDSRTSFDRKQQYINANLVSTPTSHSQSRTNALIRDGYRCMVTGTFDIHSLSKITELAIEFRSYQSARKRSGITNCCHIIPASTTMNLVYDKAEYVASVWTVLSNFGEPNLVNELRGANTHHLENILTLDCAPRDYFDQLNMWFDKVNPLDRNDHRYFVRLAEAIGSFVYPEFPKEIEFVNHAPDFITLPLPDYRYLRIHAACAKIAHLSGASEYIDQVFQDIERMPVLANDGSSADVLSNALICLADVETY</sequence>
<proteinExistence type="predicted"/>
<keyword evidence="2" id="KW-1185">Reference proteome</keyword>
<reference evidence="1 2" key="1">
    <citation type="submission" date="2022-09" db="EMBL/GenBank/DDBJ databases">
        <authorList>
            <person name="Palmer J.M."/>
        </authorList>
    </citation>
    <scope>NUCLEOTIDE SEQUENCE [LARGE SCALE GENOMIC DNA]</scope>
    <source>
        <strain evidence="1 2">DSM 7382</strain>
    </source>
</reference>
<accession>A0AAW0FP50</accession>
<gene>
    <name evidence="1" type="ORF">QCA50_014182</name>
</gene>
<dbReference type="Proteomes" id="UP001385951">
    <property type="component" value="Unassembled WGS sequence"/>
</dbReference>
<dbReference type="EMBL" id="JASBNA010000034">
    <property type="protein sequence ID" value="KAK7682798.1"/>
    <property type="molecule type" value="Genomic_DNA"/>
</dbReference>
<evidence type="ECO:0000313" key="2">
    <source>
        <dbReference type="Proteomes" id="UP001385951"/>
    </source>
</evidence>
<evidence type="ECO:0008006" key="3">
    <source>
        <dbReference type="Google" id="ProtNLM"/>
    </source>
</evidence>
<evidence type="ECO:0000313" key="1">
    <source>
        <dbReference type="EMBL" id="KAK7682798.1"/>
    </source>
</evidence>
<protein>
    <recommendedName>
        <fullName evidence="3">HNH nuclease domain-containing protein</fullName>
    </recommendedName>
</protein>
<dbReference type="AlphaFoldDB" id="A0AAW0FP50"/>
<organism evidence="1 2">
    <name type="scientific">Cerrena zonata</name>
    <dbReference type="NCBI Taxonomy" id="2478898"/>
    <lineage>
        <taxon>Eukaryota</taxon>
        <taxon>Fungi</taxon>
        <taxon>Dikarya</taxon>
        <taxon>Basidiomycota</taxon>
        <taxon>Agaricomycotina</taxon>
        <taxon>Agaricomycetes</taxon>
        <taxon>Polyporales</taxon>
        <taxon>Cerrenaceae</taxon>
        <taxon>Cerrena</taxon>
    </lineage>
</organism>